<dbReference type="InterPro" id="IPR038765">
    <property type="entry name" value="Papain-like_cys_pep_sf"/>
</dbReference>
<keyword evidence="7" id="KW-1185">Reference proteome</keyword>
<dbReference type="EMBL" id="RBNJ01007452">
    <property type="protein sequence ID" value="RUS27948.1"/>
    <property type="molecule type" value="Genomic_DNA"/>
</dbReference>
<dbReference type="Pfam" id="PF02902">
    <property type="entry name" value="Peptidase_C48"/>
    <property type="match status" value="1"/>
</dbReference>
<keyword evidence="4" id="KW-0788">Thiol protease</keyword>
<dbReference type="GO" id="GO:0006508">
    <property type="term" value="P:proteolysis"/>
    <property type="evidence" value="ECO:0007669"/>
    <property type="project" value="UniProtKB-KW"/>
</dbReference>
<accession>A0A433QDU4</accession>
<keyword evidence="3" id="KW-0378">Hydrolase</keyword>
<comment type="caution">
    <text evidence="6">The sequence shown here is derived from an EMBL/GenBank/DDBJ whole genome shotgun (WGS) entry which is preliminary data.</text>
</comment>
<name>A0A433QDU4_9FUNG</name>
<dbReference type="GO" id="GO:0016926">
    <property type="term" value="P:protein desumoylation"/>
    <property type="evidence" value="ECO:0007669"/>
    <property type="project" value="UniProtKB-ARBA"/>
</dbReference>
<comment type="similarity">
    <text evidence="1">Belongs to the peptidase C48 family.</text>
</comment>
<dbReference type="PANTHER" id="PTHR46915">
    <property type="entry name" value="UBIQUITIN-LIKE PROTEASE 4-RELATED"/>
    <property type="match status" value="1"/>
</dbReference>
<gene>
    <name evidence="6" type="ORF">BC938DRAFT_482535</name>
</gene>
<evidence type="ECO:0000259" key="5">
    <source>
        <dbReference type="PROSITE" id="PS50600"/>
    </source>
</evidence>
<dbReference type="GO" id="GO:0008234">
    <property type="term" value="F:cysteine-type peptidase activity"/>
    <property type="evidence" value="ECO:0007669"/>
    <property type="project" value="UniProtKB-KW"/>
</dbReference>
<evidence type="ECO:0000313" key="6">
    <source>
        <dbReference type="EMBL" id="RUS27948.1"/>
    </source>
</evidence>
<dbReference type="PANTHER" id="PTHR46915:SF2">
    <property type="entry name" value="UBIQUITIN-LIKE PROTEASE 4"/>
    <property type="match status" value="1"/>
</dbReference>
<sequence>CGAQQPSNQVAIFNTYFISLLRKDPTKLLGRSINPLQTKYSLIPVNQEDVHWFLVALCNMRLLLDATLSEDTSQRPFIAILDSMNKDVQPQVIKPILVYLETLAEGSSQISNIRTIEVIIAKVPQQKNGFDCGIFLLYFAEIFLSDPEYYCTILQKSTDANT</sequence>
<evidence type="ECO:0000313" key="7">
    <source>
        <dbReference type="Proteomes" id="UP000274822"/>
    </source>
</evidence>
<proteinExistence type="inferred from homology"/>
<feature type="domain" description="Ubiquitin-like protease family profile" evidence="5">
    <location>
        <begin position="1"/>
        <end position="143"/>
    </location>
</feature>
<protein>
    <recommendedName>
        <fullName evidence="5">Ubiquitin-like protease family profile domain-containing protein</fullName>
    </recommendedName>
</protein>
<organism evidence="6 7">
    <name type="scientific">Jimgerdemannia flammicorona</name>
    <dbReference type="NCBI Taxonomy" id="994334"/>
    <lineage>
        <taxon>Eukaryota</taxon>
        <taxon>Fungi</taxon>
        <taxon>Fungi incertae sedis</taxon>
        <taxon>Mucoromycota</taxon>
        <taxon>Mucoromycotina</taxon>
        <taxon>Endogonomycetes</taxon>
        <taxon>Endogonales</taxon>
        <taxon>Endogonaceae</taxon>
        <taxon>Jimgerdemannia</taxon>
    </lineage>
</organism>
<feature type="non-terminal residue" evidence="6">
    <location>
        <position position="1"/>
    </location>
</feature>
<dbReference type="Gene3D" id="3.40.395.10">
    <property type="entry name" value="Adenoviral Proteinase, Chain A"/>
    <property type="match status" value="1"/>
</dbReference>
<reference evidence="6 7" key="1">
    <citation type="journal article" date="2018" name="New Phytol.">
        <title>Phylogenomics of Endogonaceae and evolution of mycorrhizas within Mucoromycota.</title>
        <authorList>
            <person name="Chang Y."/>
            <person name="Desiro A."/>
            <person name="Na H."/>
            <person name="Sandor L."/>
            <person name="Lipzen A."/>
            <person name="Clum A."/>
            <person name="Barry K."/>
            <person name="Grigoriev I.V."/>
            <person name="Martin F.M."/>
            <person name="Stajich J.E."/>
            <person name="Smith M.E."/>
            <person name="Bonito G."/>
            <person name="Spatafora J.W."/>
        </authorList>
    </citation>
    <scope>NUCLEOTIDE SEQUENCE [LARGE SCALE GENOMIC DNA]</scope>
    <source>
        <strain evidence="6 7">AD002</strain>
    </source>
</reference>
<evidence type="ECO:0000256" key="1">
    <source>
        <dbReference type="ARBA" id="ARBA00005234"/>
    </source>
</evidence>
<dbReference type="SUPFAM" id="SSF54001">
    <property type="entry name" value="Cysteine proteinases"/>
    <property type="match status" value="1"/>
</dbReference>
<dbReference type="AlphaFoldDB" id="A0A433QDU4"/>
<dbReference type="Proteomes" id="UP000274822">
    <property type="component" value="Unassembled WGS sequence"/>
</dbReference>
<evidence type="ECO:0000256" key="2">
    <source>
        <dbReference type="ARBA" id="ARBA00022670"/>
    </source>
</evidence>
<evidence type="ECO:0000256" key="4">
    <source>
        <dbReference type="ARBA" id="ARBA00022807"/>
    </source>
</evidence>
<dbReference type="PROSITE" id="PS50600">
    <property type="entry name" value="ULP_PROTEASE"/>
    <property type="match status" value="1"/>
</dbReference>
<keyword evidence="2" id="KW-0645">Protease</keyword>
<dbReference type="GO" id="GO:0019783">
    <property type="term" value="F:ubiquitin-like protein peptidase activity"/>
    <property type="evidence" value="ECO:0007669"/>
    <property type="project" value="UniProtKB-ARBA"/>
</dbReference>
<evidence type="ECO:0000256" key="3">
    <source>
        <dbReference type="ARBA" id="ARBA00022801"/>
    </source>
</evidence>
<dbReference type="InterPro" id="IPR003653">
    <property type="entry name" value="Peptidase_C48_C"/>
</dbReference>